<organism evidence="2 3">
    <name type="scientific">Segatella copri</name>
    <dbReference type="NCBI Taxonomy" id="165179"/>
    <lineage>
        <taxon>Bacteria</taxon>
        <taxon>Pseudomonadati</taxon>
        <taxon>Bacteroidota</taxon>
        <taxon>Bacteroidia</taxon>
        <taxon>Bacteroidales</taxon>
        <taxon>Prevotellaceae</taxon>
        <taxon>Segatella</taxon>
    </lineage>
</organism>
<evidence type="ECO:0000313" key="3">
    <source>
        <dbReference type="Proteomes" id="UP000480425"/>
    </source>
</evidence>
<dbReference type="RefSeq" id="WP_153124372.1">
    <property type="nucleotide sequence ID" value="NZ_VZCB01000079.1"/>
</dbReference>
<dbReference type="Proteomes" id="UP000480425">
    <property type="component" value="Unassembled WGS sequence"/>
</dbReference>
<feature type="region of interest" description="Disordered" evidence="1">
    <location>
        <begin position="34"/>
        <end position="60"/>
    </location>
</feature>
<reference evidence="2 3" key="1">
    <citation type="submission" date="2019-09" db="EMBL/GenBank/DDBJ databases">
        <title>Distinct polysaccharide growth profiles of human intestinal Prevotella copri isolates.</title>
        <authorList>
            <person name="Fehlner-Peach H."/>
            <person name="Magnabosco C."/>
            <person name="Raghavan V."/>
            <person name="Scher J.U."/>
            <person name="Tett A."/>
            <person name="Cox L.M."/>
            <person name="Gottsegen C."/>
            <person name="Watters A."/>
            <person name="Wiltshire- Gordon J.D."/>
            <person name="Segata N."/>
            <person name="Bonneau R."/>
            <person name="Littman D.R."/>
        </authorList>
    </citation>
    <scope>NUCLEOTIDE SEQUENCE [LARGE SCALE GENOMIC DNA]</scope>
    <source>
        <strain evidence="3">iA622</strain>
    </source>
</reference>
<evidence type="ECO:0000256" key="1">
    <source>
        <dbReference type="SAM" id="MobiDB-lite"/>
    </source>
</evidence>
<feature type="compositionally biased region" description="Low complexity" evidence="1">
    <location>
        <begin position="39"/>
        <end position="53"/>
    </location>
</feature>
<dbReference type="AlphaFoldDB" id="A0A6G1U160"/>
<dbReference type="EMBL" id="VZCB01000079">
    <property type="protein sequence ID" value="MQN81283.1"/>
    <property type="molecule type" value="Genomic_DNA"/>
</dbReference>
<comment type="caution">
    <text evidence="2">The sequence shown here is derived from an EMBL/GenBank/DDBJ whole genome shotgun (WGS) entry which is preliminary data.</text>
</comment>
<dbReference type="OrthoDB" id="9909997at2"/>
<gene>
    <name evidence="2" type="ORF">F7D73_10050</name>
</gene>
<protein>
    <submittedName>
        <fullName evidence="2">Uncharacterized protein</fullName>
    </submittedName>
</protein>
<evidence type="ECO:0000313" key="2">
    <source>
        <dbReference type="EMBL" id="MQN81283.1"/>
    </source>
</evidence>
<name>A0A6G1U160_9BACT</name>
<proteinExistence type="predicted"/>
<sequence>MKQKYGNIRRVFMTEQPAIYDKQTRIAYMNFRKDSQVQTTTNSETSTSTSSKSSKAKDEQTTIEGFSGFVIQTDGIMDYAHIKSQLVEAAFPQKEEHALAFNTIDALMKKVDGEELTAEEQADIASYKEFAEYRNICANCAKAILSSLKD</sequence>
<accession>A0A6G1U160</accession>